<dbReference type="Pfam" id="PF08922">
    <property type="entry name" value="DUF1905"/>
    <property type="match status" value="1"/>
</dbReference>
<dbReference type="RefSeq" id="WP_201360368.1">
    <property type="nucleotide sequence ID" value="NZ_BNJJ01000002.1"/>
</dbReference>
<dbReference type="InterPro" id="IPR037079">
    <property type="entry name" value="AF2212/PG0164-like_sf"/>
</dbReference>
<dbReference type="InterPro" id="IPR015018">
    <property type="entry name" value="DUF1905"/>
</dbReference>
<evidence type="ECO:0000313" key="2">
    <source>
        <dbReference type="Proteomes" id="UP000635565"/>
    </source>
</evidence>
<comment type="caution">
    <text evidence="1">The sequence shown here is derived from an EMBL/GenBank/DDBJ whole genome shotgun (WGS) entry which is preliminary data.</text>
</comment>
<reference evidence="1 2" key="1">
    <citation type="journal article" date="2021" name="Int. J. Syst. Evol. Microbiol.">
        <title>Reticulibacter mediterranei gen. nov., sp. nov., within the new family Reticulibacteraceae fam. nov., and Ktedonospora formicarum gen. nov., sp. nov., Ktedonobacter robiniae sp. nov., Dictyobacter formicarum sp. nov. and Dictyobacter arantiisoli sp. nov., belonging to the class Ktedonobacteria.</title>
        <authorList>
            <person name="Yabe S."/>
            <person name="Zheng Y."/>
            <person name="Wang C.M."/>
            <person name="Sakai Y."/>
            <person name="Abe K."/>
            <person name="Yokota A."/>
            <person name="Donadio S."/>
            <person name="Cavaletti L."/>
            <person name="Monciardini P."/>
        </authorList>
    </citation>
    <scope>NUCLEOTIDE SEQUENCE [LARGE SCALE GENOMIC DNA]</scope>
    <source>
        <strain evidence="1 2">SOSP1-9</strain>
    </source>
</reference>
<gene>
    <name evidence="1" type="ORF">KSZ_07260</name>
</gene>
<proteinExistence type="predicted"/>
<dbReference type="EMBL" id="BNJJ01000002">
    <property type="protein sequence ID" value="GHO82720.1"/>
    <property type="molecule type" value="Genomic_DNA"/>
</dbReference>
<dbReference type="Gene3D" id="2.40.30.100">
    <property type="entry name" value="AF2212/PG0164-like"/>
    <property type="match status" value="1"/>
</dbReference>
<evidence type="ECO:0000313" key="1">
    <source>
        <dbReference type="EMBL" id="GHO82720.1"/>
    </source>
</evidence>
<organism evidence="1 2">
    <name type="scientific">Dictyobacter formicarum</name>
    <dbReference type="NCBI Taxonomy" id="2778368"/>
    <lineage>
        <taxon>Bacteria</taxon>
        <taxon>Bacillati</taxon>
        <taxon>Chloroflexota</taxon>
        <taxon>Ktedonobacteria</taxon>
        <taxon>Ktedonobacterales</taxon>
        <taxon>Dictyobacteraceae</taxon>
        <taxon>Dictyobacter</taxon>
    </lineage>
</organism>
<name>A0ABQ3V9W4_9CHLR</name>
<dbReference type="Proteomes" id="UP000635565">
    <property type="component" value="Unassembled WGS sequence"/>
</dbReference>
<accession>A0ABQ3V9W4</accession>
<keyword evidence="2" id="KW-1185">Reference proteome</keyword>
<dbReference type="SUPFAM" id="SSF141694">
    <property type="entry name" value="AF2212/PG0164-like"/>
    <property type="match status" value="1"/>
</dbReference>
<sequence>MGQITPINKTFKATIEDRDGWACVVWPESVTFFGSTKSVKVKGTMDGVAFQTAFMPWGEGTQFLPVSKKIL</sequence>
<protein>
    <submittedName>
        <fullName evidence="1">Uncharacterized protein</fullName>
    </submittedName>
</protein>